<organism evidence="3 4">
    <name type="scientific">Streptomyces gottesmaniae</name>
    <dbReference type="NCBI Taxonomy" id="3075518"/>
    <lineage>
        <taxon>Bacteria</taxon>
        <taxon>Bacillati</taxon>
        <taxon>Actinomycetota</taxon>
        <taxon>Actinomycetes</taxon>
        <taxon>Kitasatosporales</taxon>
        <taxon>Streptomycetaceae</taxon>
        <taxon>Streptomyces</taxon>
    </lineage>
</organism>
<feature type="signal peptide" evidence="1">
    <location>
        <begin position="1"/>
        <end position="24"/>
    </location>
</feature>
<gene>
    <name evidence="3" type="ORF">RM704_22920</name>
</gene>
<dbReference type="InterPro" id="IPR032710">
    <property type="entry name" value="NTF2-like_dom_sf"/>
</dbReference>
<accession>A0ABU2Z142</accession>
<reference evidence="3" key="1">
    <citation type="submission" date="2024-05" db="EMBL/GenBank/DDBJ databases">
        <title>30 novel species of actinomycetes from the DSMZ collection.</title>
        <authorList>
            <person name="Nouioui I."/>
        </authorList>
    </citation>
    <scope>NUCLEOTIDE SEQUENCE</scope>
    <source>
        <strain evidence="3">DSM 3412</strain>
    </source>
</reference>
<proteinExistence type="predicted"/>
<keyword evidence="4" id="KW-1185">Reference proteome</keyword>
<evidence type="ECO:0000313" key="3">
    <source>
        <dbReference type="EMBL" id="MDT0570290.1"/>
    </source>
</evidence>
<feature type="domain" description="SnoaL-like" evidence="2">
    <location>
        <begin position="198"/>
        <end position="292"/>
    </location>
</feature>
<dbReference type="PANTHER" id="PTHR38436">
    <property type="entry name" value="POLYKETIDE CYCLASE SNOAL-LIKE DOMAIN"/>
    <property type="match status" value="1"/>
</dbReference>
<protein>
    <submittedName>
        <fullName evidence="3">Ester cyclase</fullName>
    </submittedName>
</protein>
<evidence type="ECO:0000259" key="2">
    <source>
        <dbReference type="Pfam" id="PF12680"/>
    </source>
</evidence>
<dbReference type="InterPro" id="IPR009959">
    <property type="entry name" value="Cyclase_SnoaL-like"/>
</dbReference>
<dbReference type="InterPro" id="IPR037401">
    <property type="entry name" value="SnoaL-like"/>
</dbReference>
<name>A0ABU2Z142_9ACTN</name>
<dbReference type="RefSeq" id="WP_033530245.1">
    <property type="nucleotide sequence ID" value="NZ_JAVRFJ010000020.1"/>
</dbReference>
<dbReference type="Proteomes" id="UP001180737">
    <property type="component" value="Unassembled WGS sequence"/>
</dbReference>
<comment type="caution">
    <text evidence="3">The sequence shown here is derived from an EMBL/GenBank/DDBJ whole genome shotgun (WGS) entry which is preliminary data.</text>
</comment>
<dbReference type="SUPFAM" id="SSF54427">
    <property type="entry name" value="NTF2-like"/>
    <property type="match status" value="2"/>
</dbReference>
<dbReference type="Pfam" id="PF07366">
    <property type="entry name" value="SnoaL"/>
    <property type="match status" value="1"/>
</dbReference>
<feature type="chain" id="PRO_5046865229" evidence="1">
    <location>
        <begin position="25"/>
        <end position="310"/>
    </location>
</feature>
<keyword evidence="1" id="KW-0732">Signal</keyword>
<dbReference type="EMBL" id="JAVRFJ010000020">
    <property type="protein sequence ID" value="MDT0570290.1"/>
    <property type="molecule type" value="Genomic_DNA"/>
</dbReference>
<sequence>MTSTARLRRTLAAALVATALTATAAAVPTTAVAFSPVAGQAGHDESARLAYQKSVAVQVLKGVFEEGDTKIVDRYVRSDYIQHNPQAPDGKEPLKNLALTFPQQFPDAKYDVKRVISEGDLVVVHSNLVFTPGTRGWAVFDIFRFQGGKLGEHWDTGQEVPETTVNGNDMFSTLSRPRTEQPGPRRFTAYNKKLVTKAFDELLVQKDLSAIDRHWNTEYPQHSPYVDNGADGVKAGLGWYFNQFPELKITRKRVVAEGDLVAVHAHYVNAPGERGQAVVDLFRVRNGKIVEHWDVTQNIPETSANDNTMF</sequence>
<evidence type="ECO:0000256" key="1">
    <source>
        <dbReference type="SAM" id="SignalP"/>
    </source>
</evidence>
<dbReference type="Gene3D" id="3.10.450.50">
    <property type="match status" value="2"/>
</dbReference>
<evidence type="ECO:0000313" key="4">
    <source>
        <dbReference type="Proteomes" id="UP001180737"/>
    </source>
</evidence>
<dbReference type="Pfam" id="PF12680">
    <property type="entry name" value="SnoaL_2"/>
    <property type="match status" value="1"/>
</dbReference>
<dbReference type="PANTHER" id="PTHR38436:SF1">
    <property type="entry name" value="ESTER CYCLASE"/>
    <property type="match status" value="1"/>
</dbReference>